<feature type="non-terminal residue" evidence="4">
    <location>
        <position position="1"/>
    </location>
</feature>
<evidence type="ECO:0000256" key="1">
    <source>
        <dbReference type="ARBA" id="ARBA00022574"/>
    </source>
</evidence>
<dbReference type="InterPro" id="IPR045151">
    <property type="entry name" value="DCAF8"/>
</dbReference>
<feature type="region of interest" description="Disordered" evidence="3">
    <location>
        <begin position="1"/>
        <end position="106"/>
    </location>
</feature>
<proteinExistence type="predicted"/>
<name>A0AAV2PYB2_MEGNR</name>
<dbReference type="EMBL" id="CAXKWB010002032">
    <property type="protein sequence ID" value="CAL4066051.1"/>
    <property type="molecule type" value="Genomic_DNA"/>
</dbReference>
<evidence type="ECO:0000256" key="2">
    <source>
        <dbReference type="ARBA" id="ARBA00022737"/>
    </source>
</evidence>
<dbReference type="SUPFAM" id="SSF50978">
    <property type="entry name" value="WD40 repeat-like"/>
    <property type="match status" value="1"/>
</dbReference>
<dbReference type="Proteomes" id="UP001497623">
    <property type="component" value="Unassembled WGS sequence"/>
</dbReference>
<dbReference type="PANTHER" id="PTHR15574">
    <property type="entry name" value="WD REPEAT DOMAIN-CONTAINING FAMILY"/>
    <property type="match status" value="1"/>
</dbReference>
<evidence type="ECO:0000313" key="4">
    <source>
        <dbReference type="EMBL" id="CAL4066051.1"/>
    </source>
</evidence>
<dbReference type="AlphaFoldDB" id="A0AAV2PYB2"/>
<keyword evidence="2" id="KW-0677">Repeat</keyword>
<feature type="compositionally biased region" description="Low complexity" evidence="3">
    <location>
        <begin position="184"/>
        <end position="231"/>
    </location>
</feature>
<dbReference type="GO" id="GO:0080008">
    <property type="term" value="C:Cul4-RING E3 ubiquitin ligase complex"/>
    <property type="evidence" value="ECO:0007669"/>
    <property type="project" value="TreeGrafter"/>
</dbReference>
<reference evidence="4 5" key="1">
    <citation type="submission" date="2024-05" db="EMBL/GenBank/DDBJ databases">
        <authorList>
            <person name="Wallberg A."/>
        </authorList>
    </citation>
    <scope>NUCLEOTIDE SEQUENCE [LARGE SCALE GENOMIC DNA]</scope>
</reference>
<dbReference type="SMART" id="SM00320">
    <property type="entry name" value="WD40"/>
    <property type="match status" value="2"/>
</dbReference>
<dbReference type="Gene3D" id="2.130.10.10">
    <property type="entry name" value="YVTN repeat-like/Quinoprotein amine dehydrogenase"/>
    <property type="match status" value="1"/>
</dbReference>
<accession>A0AAV2PYB2</accession>
<feature type="compositionally biased region" description="Low complexity" evidence="3">
    <location>
        <begin position="460"/>
        <end position="469"/>
    </location>
</feature>
<keyword evidence="5" id="KW-1185">Reference proteome</keyword>
<dbReference type="GO" id="GO:0045944">
    <property type="term" value="P:positive regulation of transcription by RNA polymerase II"/>
    <property type="evidence" value="ECO:0007669"/>
    <property type="project" value="TreeGrafter"/>
</dbReference>
<sequence length="491" mass="52064">AEDAASIAPGTVALDEPQHAPVSSEVVQQEQVEESTSSSVLATEDVVMTEPLHENTASQAIQQEPAGECASSATTIVATTQASSSRGSNQITESSANEDSIAMEVDDTDWVENENREIEDAGTIEGLEDRISSMRQGFVDRHHVEPSVNLSYSGRGVSSSVISLGVADEMSRGSSLSAEQEQPVVVSSSSAVETLGGDSGPAAASGISSSSFSPLSGPNSSLAESNLASAGNASQDNFPSSYVVMSSHEFAVNESPQPLGPAMDYGEERPSTSSQLVSAIEKAEQHCRKARGGEKKVTEDLTVPQAMVKQCFKGHRNARTMIKEACFWGADHVMSGSDCGRVFVWERSTGRLVMLWEADRHVVNCLQPHPTLPVLATSGIDYDVKLWSPSCKDDCETHFDEEKAAEIMRRNEALLEETRDTITVPATFMIRMLASLNQMRRGSSFAERWRNRPNRGQRRGGSSSNVSGAAEGGGGASDGGGALDAGGAAND</sequence>
<feature type="non-terminal residue" evidence="4">
    <location>
        <position position="491"/>
    </location>
</feature>
<feature type="region of interest" description="Disordered" evidence="3">
    <location>
        <begin position="173"/>
        <end position="231"/>
    </location>
</feature>
<gene>
    <name evidence="4" type="ORF">MNOR_LOCUS5298</name>
</gene>
<protein>
    <submittedName>
        <fullName evidence="4">Uncharacterized protein</fullName>
    </submittedName>
</protein>
<comment type="caution">
    <text evidence="4">The sequence shown here is derived from an EMBL/GenBank/DDBJ whole genome shotgun (WGS) entry which is preliminary data.</text>
</comment>
<feature type="region of interest" description="Disordered" evidence="3">
    <location>
        <begin position="444"/>
        <end position="491"/>
    </location>
</feature>
<dbReference type="InterPro" id="IPR001680">
    <property type="entry name" value="WD40_rpt"/>
</dbReference>
<keyword evidence="1" id="KW-0853">WD repeat</keyword>
<feature type="compositionally biased region" description="Polar residues" evidence="3">
    <location>
        <begin position="71"/>
        <end position="98"/>
    </location>
</feature>
<dbReference type="GO" id="GO:0005737">
    <property type="term" value="C:cytoplasm"/>
    <property type="evidence" value="ECO:0007669"/>
    <property type="project" value="TreeGrafter"/>
</dbReference>
<dbReference type="PANTHER" id="PTHR15574:SF39">
    <property type="entry name" value="DDB1- AND CUL4-ASSOCIATED FACTOR 6"/>
    <property type="match status" value="1"/>
</dbReference>
<evidence type="ECO:0000256" key="3">
    <source>
        <dbReference type="SAM" id="MobiDB-lite"/>
    </source>
</evidence>
<feature type="compositionally biased region" description="Low complexity" evidence="3">
    <location>
        <begin position="22"/>
        <end position="40"/>
    </location>
</feature>
<dbReference type="InterPro" id="IPR015943">
    <property type="entry name" value="WD40/YVTN_repeat-like_dom_sf"/>
</dbReference>
<evidence type="ECO:0000313" key="5">
    <source>
        <dbReference type="Proteomes" id="UP001497623"/>
    </source>
</evidence>
<organism evidence="4 5">
    <name type="scientific">Meganyctiphanes norvegica</name>
    <name type="common">Northern krill</name>
    <name type="synonym">Thysanopoda norvegica</name>
    <dbReference type="NCBI Taxonomy" id="48144"/>
    <lineage>
        <taxon>Eukaryota</taxon>
        <taxon>Metazoa</taxon>
        <taxon>Ecdysozoa</taxon>
        <taxon>Arthropoda</taxon>
        <taxon>Crustacea</taxon>
        <taxon>Multicrustacea</taxon>
        <taxon>Malacostraca</taxon>
        <taxon>Eumalacostraca</taxon>
        <taxon>Eucarida</taxon>
        <taxon>Euphausiacea</taxon>
        <taxon>Euphausiidae</taxon>
        <taxon>Meganyctiphanes</taxon>
    </lineage>
</organism>
<feature type="compositionally biased region" description="Gly residues" evidence="3">
    <location>
        <begin position="470"/>
        <end position="484"/>
    </location>
</feature>
<dbReference type="InterPro" id="IPR036322">
    <property type="entry name" value="WD40_repeat_dom_sf"/>
</dbReference>